<organism evidence="6 7">
    <name type="scientific">Pristionchus pacificus</name>
    <name type="common">Parasitic nematode worm</name>
    <dbReference type="NCBI Taxonomy" id="54126"/>
    <lineage>
        <taxon>Eukaryota</taxon>
        <taxon>Metazoa</taxon>
        <taxon>Ecdysozoa</taxon>
        <taxon>Nematoda</taxon>
        <taxon>Chromadorea</taxon>
        <taxon>Rhabditida</taxon>
        <taxon>Rhabditina</taxon>
        <taxon>Diplogasteromorpha</taxon>
        <taxon>Diplogasteroidea</taxon>
        <taxon>Neodiplogasteridae</taxon>
        <taxon>Pristionchus</taxon>
    </lineage>
</organism>
<evidence type="ECO:0000313" key="7">
    <source>
        <dbReference type="Proteomes" id="UP000005239"/>
    </source>
</evidence>
<dbReference type="InterPro" id="IPR011009">
    <property type="entry name" value="Kinase-like_dom_sf"/>
</dbReference>
<keyword evidence="3" id="KW-0547">Nucleotide-binding</keyword>
<name>A0A2A6D409_PRIPA</name>
<dbReference type="Gene3D" id="1.10.510.10">
    <property type="entry name" value="Transferase(Phosphotransferase) domain 1"/>
    <property type="match status" value="3"/>
</dbReference>
<dbReference type="PANTHER" id="PTHR24345:SF0">
    <property type="entry name" value="CELL CYCLE SERINE_THREONINE-PROTEIN KINASE CDC5_MSD2"/>
    <property type="match status" value="1"/>
</dbReference>
<evidence type="ECO:0000313" key="6">
    <source>
        <dbReference type="EnsemblMetazoa" id="PPA33357.1"/>
    </source>
</evidence>
<keyword evidence="5" id="KW-0067">ATP-binding</keyword>
<gene>
    <name evidence="6" type="primary">WBGene00206217</name>
</gene>
<proteinExistence type="predicted"/>
<dbReference type="Gene3D" id="3.30.200.20">
    <property type="entry name" value="Phosphorylase Kinase, domain 1"/>
    <property type="match status" value="1"/>
</dbReference>
<sequence length="163" mass="18286">MIPAMGRLPAAEENLEFFDSNTRTTYKSLLLLGKGGFAKCYKVRDETSNEYSALKVIKKKNMNDNQYHKVQREIKIHKDIKPGNILLKESDSRPTVVKLADFGLACMIKDAWSIGCLLFCMVVGLPPFDSPSIQETYRRIEAGEYKYPTTIGLSSSVVTLIDG</sequence>
<dbReference type="Pfam" id="PF00069">
    <property type="entry name" value="Pkinase"/>
    <property type="match status" value="1"/>
</dbReference>
<keyword evidence="4" id="KW-0418">Kinase</keyword>
<accession>A0A2A6D409</accession>
<keyword evidence="7" id="KW-1185">Reference proteome</keyword>
<keyword evidence="1" id="KW-0723">Serine/threonine-protein kinase</keyword>
<dbReference type="PANTHER" id="PTHR24345">
    <property type="entry name" value="SERINE/THREONINE-PROTEIN KINASE PLK"/>
    <property type="match status" value="1"/>
</dbReference>
<dbReference type="GO" id="GO:0004674">
    <property type="term" value="F:protein serine/threonine kinase activity"/>
    <property type="evidence" value="ECO:0007669"/>
    <property type="project" value="UniProtKB-KW"/>
</dbReference>
<evidence type="ECO:0000256" key="5">
    <source>
        <dbReference type="ARBA" id="ARBA00022840"/>
    </source>
</evidence>
<dbReference type="GO" id="GO:0005524">
    <property type="term" value="F:ATP binding"/>
    <property type="evidence" value="ECO:0007669"/>
    <property type="project" value="UniProtKB-UniRule"/>
</dbReference>
<dbReference type="PROSITE" id="PS50011">
    <property type="entry name" value="PROTEIN_KINASE_DOM"/>
    <property type="match status" value="1"/>
</dbReference>
<dbReference type="PROSITE" id="PS00107">
    <property type="entry name" value="PROTEIN_KINASE_ATP"/>
    <property type="match status" value="1"/>
</dbReference>
<reference evidence="6" key="2">
    <citation type="submission" date="2022-06" db="UniProtKB">
        <authorList>
            <consortium name="EnsemblMetazoa"/>
        </authorList>
    </citation>
    <scope>IDENTIFICATION</scope>
    <source>
        <strain evidence="6">PS312</strain>
    </source>
</reference>
<accession>A0A8R1UNX1</accession>
<evidence type="ECO:0000256" key="3">
    <source>
        <dbReference type="ARBA" id="ARBA00022741"/>
    </source>
</evidence>
<dbReference type="SMART" id="SM00220">
    <property type="entry name" value="S_TKc"/>
    <property type="match status" value="1"/>
</dbReference>
<dbReference type="InterPro" id="IPR000719">
    <property type="entry name" value="Prot_kinase_dom"/>
</dbReference>
<protein>
    <submittedName>
        <fullName evidence="6">Protein kinase domain-containing protein</fullName>
    </submittedName>
</protein>
<dbReference type="InterPro" id="IPR017441">
    <property type="entry name" value="Protein_kinase_ATP_BS"/>
</dbReference>
<dbReference type="SUPFAM" id="SSF56112">
    <property type="entry name" value="Protein kinase-like (PK-like)"/>
    <property type="match status" value="1"/>
</dbReference>
<dbReference type="Proteomes" id="UP000005239">
    <property type="component" value="Unassembled WGS sequence"/>
</dbReference>
<evidence type="ECO:0000256" key="4">
    <source>
        <dbReference type="ARBA" id="ARBA00022777"/>
    </source>
</evidence>
<reference evidence="7" key="1">
    <citation type="journal article" date="2008" name="Nat. Genet.">
        <title>The Pristionchus pacificus genome provides a unique perspective on nematode lifestyle and parasitism.</title>
        <authorList>
            <person name="Dieterich C."/>
            <person name="Clifton S.W."/>
            <person name="Schuster L.N."/>
            <person name="Chinwalla A."/>
            <person name="Delehaunty K."/>
            <person name="Dinkelacker I."/>
            <person name="Fulton L."/>
            <person name="Fulton R."/>
            <person name="Godfrey J."/>
            <person name="Minx P."/>
            <person name="Mitreva M."/>
            <person name="Roeseler W."/>
            <person name="Tian H."/>
            <person name="Witte H."/>
            <person name="Yang S.P."/>
            <person name="Wilson R.K."/>
            <person name="Sommer R.J."/>
        </authorList>
    </citation>
    <scope>NUCLEOTIDE SEQUENCE [LARGE SCALE GENOMIC DNA]</scope>
    <source>
        <strain evidence="7">PS312</strain>
    </source>
</reference>
<dbReference type="EnsemblMetazoa" id="PPA33357.1">
    <property type="protein sequence ID" value="PPA33357.1"/>
    <property type="gene ID" value="WBGene00206217"/>
</dbReference>
<dbReference type="AlphaFoldDB" id="A0A2A6D409"/>
<evidence type="ECO:0000256" key="2">
    <source>
        <dbReference type="ARBA" id="ARBA00022679"/>
    </source>
</evidence>
<keyword evidence="2" id="KW-0808">Transferase</keyword>
<evidence type="ECO:0000256" key="1">
    <source>
        <dbReference type="ARBA" id="ARBA00022527"/>
    </source>
</evidence>